<keyword evidence="2 3" id="KW-1015">Disulfide bond</keyword>
<dbReference type="OrthoDB" id="1193027at2759"/>
<feature type="domain" description="Chitin-binding type-1" evidence="5">
    <location>
        <begin position="296"/>
        <end position="342"/>
    </location>
</feature>
<dbReference type="GO" id="GO:0008061">
    <property type="term" value="F:chitin binding"/>
    <property type="evidence" value="ECO:0007669"/>
    <property type="project" value="UniProtKB-UniRule"/>
</dbReference>
<feature type="domain" description="Chitin-binding type-1" evidence="5">
    <location>
        <begin position="238"/>
        <end position="282"/>
    </location>
</feature>
<proteinExistence type="predicted"/>
<comment type="caution">
    <text evidence="3">Lacks conserved residue(s) required for the propagation of feature annotation.</text>
</comment>
<sequence length="788" mass="80824">MAIRYCAFDSPDLVTAINGATPTFAFAASNNNYLALQGHFISSTVTAPTISTIPATAYQTPSALATVTEYVLETITDTDLRCSRTSSQAHVTSSSVFTSSSVALPSSQPSSSQVIVTSTGSVVIPSSTLGVSASPSSSTASFIGSTRTSSSTAALQTLEVSPDATCGGKTGYTCQGSKWGNCCSQYGWCGNNSNYCASGCQPLHGSSNALPSTLSTRVSLTPTLPSASSVRPVKISTDGKCGGAVTCQGSKFGNCCSSYGYCGSTPQYCGAGCNPLFGTCKSSGTPGVPALKVSRDTKCGESSGQTCQGSSFGNCCSSYGWCGSTTGYCSSGCQSRFGSCTAPRAVRDSNLEKSLVKKLAPVPSPIHCAGPDYTYPPIPETTVFVTTIVLSAPAVFTQKVTRGAVHVSDSCDATSSPSYVVSIQSAHSSNVFGSSRASTSTVESDPSSSVVISSSVSQSESAFSTSSYSQVIATSSIQSEAASSTPVPSDSITPSSTPSMTEPASSASQSEIGSTSPMQAESTSVSSSQSEVVSTSSVQSDVVSSSSSVAVPTSSTQSDIVSSSVLASSLESEMASSSSSVMVPTGSSVSEAVSFVESSTTVSSPSSASPGSSTTPTPTPITSERFCLKVLNRDRPTYNYLAYMTITQGTMHVSTANLAANVVTNAQLRLSEFSLNSSGQLKHVVPVNNLAFPGFLISTAQSNFMRSYRGTEANAVLPNCAIRIDVTGYIGQEVLKCNSHMPSGRPYTEFRVSASGSFTFLYGSSDVITDSSISYLIELCVFKGADCV</sequence>
<dbReference type="CDD" id="cd11618">
    <property type="entry name" value="ChtBD1_1"/>
    <property type="match status" value="3"/>
</dbReference>
<dbReference type="SUPFAM" id="SSF57016">
    <property type="entry name" value="Plant lectins/antimicrobial peptides"/>
    <property type="match status" value="3"/>
</dbReference>
<dbReference type="VEuPathDB" id="FungiDB:JI435_048220"/>
<name>A0A7U2FCM0_PHANO</name>
<dbReference type="PANTHER" id="PTHR47849">
    <property type="entry name" value="CHITIN-BINDING LECTIN 1"/>
    <property type="match status" value="1"/>
</dbReference>
<feature type="region of interest" description="Disordered" evidence="4">
    <location>
        <begin position="600"/>
        <end position="621"/>
    </location>
</feature>
<dbReference type="Proteomes" id="UP000663193">
    <property type="component" value="Chromosome 13"/>
</dbReference>
<dbReference type="AlphaFoldDB" id="A0A7U2FCM0"/>
<dbReference type="Gene3D" id="3.30.60.10">
    <property type="entry name" value="Endochitinase-like"/>
    <property type="match status" value="3"/>
</dbReference>
<gene>
    <name evidence="6" type="ORF">JI435_048220</name>
</gene>
<keyword evidence="7" id="KW-1185">Reference proteome</keyword>
<dbReference type="PANTHER" id="PTHR47849:SF8">
    <property type="entry name" value="LECTIN"/>
    <property type="match status" value="1"/>
</dbReference>
<feature type="region of interest" description="Disordered" evidence="4">
    <location>
        <begin position="479"/>
        <end position="532"/>
    </location>
</feature>
<keyword evidence="1 3" id="KW-0147">Chitin-binding</keyword>
<evidence type="ECO:0000256" key="2">
    <source>
        <dbReference type="ARBA" id="ARBA00023157"/>
    </source>
</evidence>
<feature type="compositionally biased region" description="Low complexity" evidence="4">
    <location>
        <begin position="483"/>
        <end position="508"/>
    </location>
</feature>
<feature type="disulfide bond" evidence="3">
    <location>
        <begin position="255"/>
        <end position="269"/>
    </location>
</feature>
<dbReference type="EMBL" id="CP069035">
    <property type="protein sequence ID" value="QRD01839.1"/>
    <property type="molecule type" value="Genomic_DNA"/>
</dbReference>
<evidence type="ECO:0000256" key="3">
    <source>
        <dbReference type="PROSITE-ProRule" id="PRU00261"/>
    </source>
</evidence>
<accession>A0A7U2FCM0</accession>
<dbReference type="PROSITE" id="PS50941">
    <property type="entry name" value="CHIT_BIND_I_2"/>
    <property type="match status" value="3"/>
</dbReference>
<feature type="disulfide bond" evidence="3">
    <location>
        <begin position="241"/>
        <end position="256"/>
    </location>
</feature>
<feature type="compositionally biased region" description="Polar residues" evidence="4">
    <location>
        <begin position="509"/>
        <end position="521"/>
    </location>
</feature>
<dbReference type="InterPro" id="IPR001002">
    <property type="entry name" value="Chitin-bd_1"/>
</dbReference>
<dbReference type="InterPro" id="IPR036861">
    <property type="entry name" value="Endochitinase-like_sf"/>
</dbReference>
<protein>
    <recommendedName>
        <fullName evidence="5">Chitin-binding type-1 domain-containing protein</fullName>
    </recommendedName>
</protein>
<feature type="disulfide bond" evidence="3">
    <location>
        <begin position="182"/>
        <end position="196"/>
    </location>
</feature>
<organism evidence="6 7">
    <name type="scientific">Phaeosphaeria nodorum (strain SN15 / ATCC MYA-4574 / FGSC 10173)</name>
    <name type="common">Glume blotch fungus</name>
    <name type="synonym">Parastagonospora nodorum</name>
    <dbReference type="NCBI Taxonomy" id="321614"/>
    <lineage>
        <taxon>Eukaryota</taxon>
        <taxon>Fungi</taxon>
        <taxon>Dikarya</taxon>
        <taxon>Ascomycota</taxon>
        <taxon>Pezizomycotina</taxon>
        <taxon>Dothideomycetes</taxon>
        <taxon>Pleosporomycetidae</taxon>
        <taxon>Pleosporales</taxon>
        <taxon>Pleosporineae</taxon>
        <taxon>Phaeosphaeriaceae</taxon>
        <taxon>Parastagonospora</taxon>
    </lineage>
</organism>
<reference evidence="7" key="1">
    <citation type="journal article" date="2021" name="BMC Genomics">
        <title>Chromosome-level genome assembly and manually-curated proteome of model necrotroph Parastagonospora nodorum Sn15 reveals a genome-wide trove of candidate effector homologs, and redundancy of virulence-related functions within an accessory chromosome.</title>
        <authorList>
            <person name="Bertazzoni S."/>
            <person name="Jones D.A.B."/>
            <person name="Phan H.T."/>
            <person name="Tan K.-C."/>
            <person name="Hane J.K."/>
        </authorList>
    </citation>
    <scope>NUCLEOTIDE SEQUENCE [LARGE SCALE GENOMIC DNA]</scope>
    <source>
        <strain evidence="7">SN15 / ATCC MYA-4574 / FGSC 10173)</strain>
    </source>
</reference>
<evidence type="ECO:0000256" key="1">
    <source>
        <dbReference type="ARBA" id="ARBA00022669"/>
    </source>
</evidence>
<feature type="domain" description="Chitin-binding type-1" evidence="5">
    <location>
        <begin position="163"/>
        <end position="209"/>
    </location>
</feature>
<feature type="disulfide bond" evidence="3">
    <location>
        <begin position="315"/>
        <end position="329"/>
    </location>
</feature>
<evidence type="ECO:0000313" key="6">
    <source>
        <dbReference type="EMBL" id="QRD01839.1"/>
    </source>
</evidence>
<evidence type="ECO:0000313" key="7">
    <source>
        <dbReference type="Proteomes" id="UP000663193"/>
    </source>
</evidence>
<evidence type="ECO:0000259" key="5">
    <source>
        <dbReference type="PROSITE" id="PS50941"/>
    </source>
</evidence>
<feature type="compositionally biased region" description="Low complexity" evidence="4">
    <location>
        <begin position="522"/>
        <end position="532"/>
    </location>
</feature>
<evidence type="ECO:0000256" key="4">
    <source>
        <dbReference type="SAM" id="MobiDB-lite"/>
    </source>
</evidence>
<dbReference type="SMART" id="SM00270">
    <property type="entry name" value="ChtBD1"/>
    <property type="match status" value="3"/>
</dbReference>